<evidence type="ECO:0000313" key="11">
    <source>
        <dbReference type="EMBL" id="EXU61229.1"/>
    </source>
</evidence>
<accession>A0A014L743</accession>
<evidence type="ECO:0000256" key="10">
    <source>
        <dbReference type="SAM" id="Phobius"/>
    </source>
</evidence>
<feature type="transmembrane region" description="Helical" evidence="10">
    <location>
        <begin position="24"/>
        <end position="42"/>
    </location>
</feature>
<comment type="similarity">
    <text evidence="1 9">Belongs to the peptidase A8 family.</text>
</comment>
<keyword evidence="2" id="KW-1003">Cell membrane</keyword>
<gene>
    <name evidence="11" type="primary">lspA</name>
    <name evidence="11" type="ORF">MOVI_2720</name>
</gene>
<evidence type="ECO:0000256" key="8">
    <source>
        <dbReference type="ARBA" id="ARBA00023136"/>
    </source>
</evidence>
<sequence length="200" mass="22984">MKTKINLVIKYINSKYIKIGKKRLLINILIAFLVILVTLLIDQLTKNLIFTYEEYRESTDKGFVKIISWGFIGFRPLLHQGVTSGINNIIGFTGIHIFAFLLSLLLLILIPFSKKYSLTIFMAILLGGNWGNEIDRILDDNHVKDLLFLPFARSSGTFNFADIFIFVGPIGIFIVSLYDHAQPWISKKLKNKIFRKRSKN</sequence>
<evidence type="ECO:0000313" key="12">
    <source>
        <dbReference type="Proteomes" id="UP000020977"/>
    </source>
</evidence>
<evidence type="ECO:0000256" key="6">
    <source>
        <dbReference type="ARBA" id="ARBA00022801"/>
    </source>
</evidence>
<evidence type="ECO:0000256" key="4">
    <source>
        <dbReference type="ARBA" id="ARBA00022692"/>
    </source>
</evidence>
<protein>
    <submittedName>
        <fullName evidence="11">Lipoprotein signal peptidase (Spase II)</fullName>
    </submittedName>
</protein>
<keyword evidence="4 10" id="KW-0812">Transmembrane</keyword>
<dbReference type="GO" id="GO:0006508">
    <property type="term" value="P:proteolysis"/>
    <property type="evidence" value="ECO:0007669"/>
    <property type="project" value="UniProtKB-KW"/>
</dbReference>
<evidence type="ECO:0000256" key="3">
    <source>
        <dbReference type="ARBA" id="ARBA00022670"/>
    </source>
</evidence>
<dbReference type="Proteomes" id="UP000020977">
    <property type="component" value="Unassembled WGS sequence"/>
</dbReference>
<keyword evidence="7 10" id="KW-1133">Transmembrane helix</keyword>
<keyword evidence="8 10" id="KW-0472">Membrane</keyword>
<proteinExistence type="inferred from homology"/>
<dbReference type="PANTHER" id="PTHR33695">
    <property type="entry name" value="LIPOPROTEIN SIGNAL PEPTIDASE"/>
    <property type="match status" value="1"/>
</dbReference>
<dbReference type="PRINTS" id="PR00781">
    <property type="entry name" value="LIPOSIGPTASE"/>
</dbReference>
<keyword evidence="6" id="KW-0378">Hydrolase</keyword>
<dbReference type="GO" id="GO:0004190">
    <property type="term" value="F:aspartic-type endopeptidase activity"/>
    <property type="evidence" value="ECO:0007669"/>
    <property type="project" value="UniProtKB-KW"/>
</dbReference>
<dbReference type="Pfam" id="PF01252">
    <property type="entry name" value="Peptidase_A8"/>
    <property type="match status" value="1"/>
</dbReference>
<feature type="transmembrane region" description="Helical" evidence="10">
    <location>
        <begin position="158"/>
        <end position="178"/>
    </location>
</feature>
<keyword evidence="3" id="KW-0645">Protease</keyword>
<keyword evidence="11" id="KW-0449">Lipoprotein</keyword>
<reference evidence="11 12" key="1">
    <citation type="submission" date="2014-03" db="EMBL/GenBank/DDBJ databases">
        <title>Genome sequence of Mycoplasma ovipneumoniae strain 14811.</title>
        <authorList>
            <person name="Sirand-Pugnet P."/>
            <person name="Breton M."/>
            <person name="Dordet-Frisoni E."/>
            <person name="Baranowski E."/>
            <person name="Barre A."/>
            <person name="Couture C."/>
            <person name="Dupuy V."/>
            <person name="Gaurivaud P."/>
            <person name="Jacob D."/>
            <person name="Lemaitre C."/>
            <person name="Manso-Silvan L."/>
            <person name="Nikolski M."/>
            <person name="Nouvel L.-X."/>
            <person name="Poumarat F."/>
            <person name="Tardy F."/>
            <person name="Thebault P."/>
            <person name="Theil S."/>
            <person name="Citti C."/>
            <person name="Thiaucourt F."/>
            <person name="Blanchard A."/>
        </authorList>
    </citation>
    <scope>NUCLEOTIDE SEQUENCE [LARGE SCALE GENOMIC DNA]</scope>
    <source>
        <strain evidence="11 12">14811</strain>
    </source>
</reference>
<dbReference type="InterPro" id="IPR001872">
    <property type="entry name" value="Peptidase_A8"/>
</dbReference>
<comment type="caution">
    <text evidence="11">The sequence shown here is derived from an EMBL/GenBank/DDBJ whole genome shotgun (WGS) entry which is preliminary data.</text>
</comment>
<feature type="transmembrane region" description="Helical" evidence="10">
    <location>
        <begin position="90"/>
        <end position="112"/>
    </location>
</feature>
<dbReference type="RefSeq" id="WP_044284115.1">
    <property type="nucleotide sequence ID" value="NZ_JFAD01000014.1"/>
</dbReference>
<dbReference type="AlphaFoldDB" id="A0A014L743"/>
<dbReference type="STRING" id="1188239.MOVI_2720"/>
<evidence type="ECO:0000256" key="7">
    <source>
        <dbReference type="ARBA" id="ARBA00022989"/>
    </source>
</evidence>
<evidence type="ECO:0000256" key="2">
    <source>
        <dbReference type="ARBA" id="ARBA00022475"/>
    </source>
</evidence>
<dbReference type="PANTHER" id="PTHR33695:SF1">
    <property type="entry name" value="LIPOPROTEIN SIGNAL PEPTIDASE"/>
    <property type="match status" value="1"/>
</dbReference>
<evidence type="ECO:0000256" key="9">
    <source>
        <dbReference type="RuleBase" id="RU004181"/>
    </source>
</evidence>
<dbReference type="EMBL" id="JFAD01000014">
    <property type="protein sequence ID" value="EXU61229.1"/>
    <property type="molecule type" value="Genomic_DNA"/>
</dbReference>
<dbReference type="eggNOG" id="ENOG5031YHU">
    <property type="taxonomic scope" value="Bacteria"/>
</dbReference>
<dbReference type="GO" id="GO:0016020">
    <property type="term" value="C:membrane"/>
    <property type="evidence" value="ECO:0007669"/>
    <property type="project" value="InterPro"/>
</dbReference>
<keyword evidence="5" id="KW-0064">Aspartyl protease</keyword>
<evidence type="ECO:0000256" key="1">
    <source>
        <dbReference type="ARBA" id="ARBA00006139"/>
    </source>
</evidence>
<organism evidence="11 12">
    <name type="scientific">Mesomycoplasma ovipneumoniae 14811</name>
    <dbReference type="NCBI Taxonomy" id="1188239"/>
    <lineage>
        <taxon>Bacteria</taxon>
        <taxon>Bacillati</taxon>
        <taxon>Mycoplasmatota</taxon>
        <taxon>Mycoplasmoidales</taxon>
        <taxon>Metamycoplasmataceae</taxon>
        <taxon>Mesomycoplasma</taxon>
    </lineage>
</organism>
<name>A0A014L743_9BACT</name>
<evidence type="ECO:0000256" key="5">
    <source>
        <dbReference type="ARBA" id="ARBA00022750"/>
    </source>
</evidence>